<sequence>MFFGDYMGILSGSMNLFRVYFNDPFSFNTLELSDILEEYSFNALYSDEKNVNYGFVPFEYPEKESFQDSSLLYGEHILFGMRYDEKKINAKYFNLEFAALKKKFMEENRKEFLSKMDVEFIKNTLTNRLTKSAVPNSTIVEILLVPENKEAFISVQSTKIFEALSHLFKSAFDISIYQETFVELAKRVLNNPSKMDRVLQL</sequence>
<dbReference type="AlphaFoldDB" id="E4THU0"/>
<evidence type="ECO:0000313" key="2">
    <source>
        <dbReference type="Proteomes" id="UP000007039"/>
    </source>
</evidence>
<dbReference type="EMBL" id="CP002347">
    <property type="protein sequence ID" value="ADR19951.1"/>
    <property type="molecule type" value="Genomic_DNA"/>
</dbReference>
<organism evidence="1 2">
    <name type="scientific">Calditerrivibrio nitroreducens (strain DSM 19672 / NBRC 101217 / Yu37-1)</name>
    <dbReference type="NCBI Taxonomy" id="768670"/>
    <lineage>
        <taxon>Bacteria</taxon>
        <taxon>Pseudomonadati</taxon>
        <taxon>Deferribacterota</taxon>
        <taxon>Deferribacteres</taxon>
        <taxon>Deferribacterales</taxon>
        <taxon>Calditerrivibrionaceae</taxon>
    </lineage>
</organism>
<reference evidence="1 2" key="2">
    <citation type="journal article" date="2011" name="Stand. Genomic Sci.">
        <title>Complete genome sequence of Calditerrivibrio nitroreducens type strain (Yu37-1).</title>
        <authorList>
            <person name="Pitluck S."/>
            <person name="Sikorski J."/>
            <person name="Zeytun A."/>
            <person name="Lapidus A."/>
            <person name="Nolan M."/>
            <person name="Lucas S."/>
            <person name="Hammon N."/>
            <person name="Deshpande S."/>
            <person name="Cheng J.F."/>
            <person name="Tapia R."/>
            <person name="Han C."/>
            <person name="Goodwin L."/>
            <person name="Liolios K."/>
            <person name="Pagani I."/>
            <person name="Ivanova N."/>
            <person name="Mavromatis K."/>
            <person name="Pati A."/>
            <person name="Chen A."/>
            <person name="Palaniappan K."/>
            <person name="Hauser L."/>
            <person name="Chang Y.J."/>
            <person name="Jeffries C.D."/>
            <person name="Detter J.C."/>
            <person name="Brambilla E."/>
            <person name="Djao O.D."/>
            <person name="Rohde M."/>
            <person name="Spring S."/>
            <person name="Goker M."/>
            <person name="Woyke T."/>
            <person name="Bristow J."/>
            <person name="Eisen J.A."/>
            <person name="Markowitz V."/>
            <person name="Hugenholtz P."/>
            <person name="Kyrpides N.C."/>
            <person name="Klenk H.P."/>
            <person name="Land M."/>
        </authorList>
    </citation>
    <scope>NUCLEOTIDE SEQUENCE [LARGE SCALE GENOMIC DNA]</scope>
    <source>
        <strain evidence="2">DSM 19672 / NBRC 101217 / Yu37-1</strain>
    </source>
</reference>
<dbReference type="STRING" id="768670.Calni_2057"/>
<dbReference type="KEGG" id="cni:Calni_2057"/>
<evidence type="ECO:0008006" key="3">
    <source>
        <dbReference type="Google" id="ProtNLM"/>
    </source>
</evidence>
<accession>E4THU0</accession>
<keyword evidence="2" id="KW-1185">Reference proteome</keyword>
<proteinExistence type="predicted"/>
<dbReference type="HOGENOM" id="CLU_1364536_0_0_0"/>
<reference key="1">
    <citation type="submission" date="2010-11" db="EMBL/GenBank/DDBJ databases">
        <title>The complete genome of chromosome of Calditerrivibrio nitroreducens DSM 19672.</title>
        <authorList>
            <consortium name="US DOE Joint Genome Institute (JGI-PGF)"/>
            <person name="Lucas S."/>
            <person name="Copeland A."/>
            <person name="Lapidus A."/>
            <person name="Bruce D."/>
            <person name="Goodwin L."/>
            <person name="Pitluck S."/>
            <person name="Kyrpides N."/>
            <person name="Mavromatis K."/>
            <person name="Ivanova N."/>
            <person name="Mikhailova N."/>
            <person name="Zeytun A."/>
            <person name="Brettin T."/>
            <person name="Detter J.C."/>
            <person name="Tapia R."/>
            <person name="Han C."/>
            <person name="Land M."/>
            <person name="Hauser L."/>
            <person name="Markowitz V."/>
            <person name="Cheng J.-F."/>
            <person name="Hugenholtz P."/>
            <person name="Woyke T."/>
            <person name="Wu D."/>
            <person name="Spring S."/>
            <person name="Schroeder M."/>
            <person name="Brambilla E."/>
            <person name="Klenk H.-P."/>
            <person name="Eisen J.A."/>
        </authorList>
    </citation>
    <scope>NUCLEOTIDE SEQUENCE [LARGE SCALE GENOMIC DNA]</scope>
    <source>
        <strain>DSM 19672</strain>
    </source>
</reference>
<name>E4THU0_CALNY</name>
<dbReference type="eggNOG" id="COG2974">
    <property type="taxonomic scope" value="Bacteria"/>
</dbReference>
<gene>
    <name evidence="1" type="ordered locus">Calni_2057</name>
</gene>
<evidence type="ECO:0000313" key="1">
    <source>
        <dbReference type="EMBL" id="ADR19951.1"/>
    </source>
</evidence>
<protein>
    <recommendedName>
        <fullName evidence="3">Recombination-associated protein RdgC</fullName>
    </recommendedName>
</protein>
<dbReference type="Proteomes" id="UP000007039">
    <property type="component" value="Chromosome"/>
</dbReference>